<protein>
    <recommendedName>
        <fullName evidence="1">DOG1 domain-containing protein</fullName>
    </recommendedName>
</protein>
<dbReference type="Proteomes" id="UP000593563">
    <property type="component" value="Unassembled WGS sequence"/>
</dbReference>
<gene>
    <name evidence="2" type="ORF">AG4045_030626</name>
</gene>
<reference evidence="2" key="1">
    <citation type="submission" date="2020-01" db="EMBL/GenBank/DDBJ databases">
        <title>The Celery Genome Sequence Reveals Sequential Paleo-tetraploidization, Resistance Gene Elimination, Karyotype Evolution, and Functional Innovation in Apiales.</title>
        <authorList>
            <person name="Song X."/>
        </authorList>
    </citation>
    <scope>NUCLEOTIDE SEQUENCE</scope>
    <source>
        <tissue evidence="2">Leaf</tissue>
    </source>
</reference>
<accession>A0A6L5BBC4</accession>
<evidence type="ECO:0000313" key="2">
    <source>
        <dbReference type="EMBL" id="KAF1001932.1"/>
    </source>
</evidence>
<dbReference type="InterPro" id="IPR025422">
    <property type="entry name" value="TGA_domain"/>
</dbReference>
<sequence>MATSGENSLNVVHQHQTFQDFIEKWTAQLRNFLGDLVATIRDASADNTGLIKRVMDHYEEYFQVKSYWVKQDVLQMFNPTWATPLEYAFSWIAGWRPLLAIHLLYTLAGFQLDDLVTEHGLEVPTDWLTLSPVQVARVGELHSRIVEEEKVISEEKESVVRIVELNEERVDAVFREKEEGLERVVRRADELRLSTFKEIVEVLMPSQGVRFLVAAVEFQFGLHDWGRRMEANMAGGGV</sequence>
<dbReference type="PANTHER" id="PTHR46354">
    <property type="entry name" value="DOG1 DOMAIN-CONTAINING PROTEIN"/>
    <property type="match status" value="1"/>
</dbReference>
<dbReference type="InterPro" id="IPR051886">
    <property type="entry name" value="Seed_Dev/Stress_Resp_Reg"/>
</dbReference>
<dbReference type="GO" id="GO:0043565">
    <property type="term" value="F:sequence-specific DNA binding"/>
    <property type="evidence" value="ECO:0007669"/>
    <property type="project" value="InterPro"/>
</dbReference>
<comment type="caution">
    <text evidence="2">The sequence shown here is derived from an EMBL/GenBank/DDBJ whole genome shotgun (WGS) entry which is preliminary data.</text>
</comment>
<organism evidence="2 3">
    <name type="scientific">Apium graveolens</name>
    <name type="common">Celery</name>
    <dbReference type="NCBI Taxonomy" id="4045"/>
    <lineage>
        <taxon>Eukaryota</taxon>
        <taxon>Viridiplantae</taxon>
        <taxon>Streptophyta</taxon>
        <taxon>Embryophyta</taxon>
        <taxon>Tracheophyta</taxon>
        <taxon>Spermatophyta</taxon>
        <taxon>Magnoliopsida</taxon>
        <taxon>eudicotyledons</taxon>
        <taxon>Gunneridae</taxon>
        <taxon>Pentapetalae</taxon>
        <taxon>asterids</taxon>
        <taxon>campanulids</taxon>
        <taxon>Apiales</taxon>
        <taxon>Apiaceae</taxon>
        <taxon>Apioideae</taxon>
        <taxon>apioid superclade</taxon>
        <taxon>Apieae</taxon>
        <taxon>Apium</taxon>
    </lineage>
</organism>
<dbReference type="PROSITE" id="PS51806">
    <property type="entry name" value="DOG1"/>
    <property type="match status" value="1"/>
</dbReference>
<dbReference type="AlphaFoldDB" id="A0A6L5BBC4"/>
<dbReference type="GO" id="GO:0006351">
    <property type="term" value="P:DNA-templated transcription"/>
    <property type="evidence" value="ECO:0007669"/>
    <property type="project" value="InterPro"/>
</dbReference>
<evidence type="ECO:0000259" key="1">
    <source>
        <dbReference type="PROSITE" id="PS51806"/>
    </source>
</evidence>
<proteinExistence type="predicted"/>
<dbReference type="PANTHER" id="PTHR46354:SF4">
    <property type="entry name" value="PROTEIN DOG1-LIKE 3"/>
    <property type="match status" value="1"/>
</dbReference>
<evidence type="ECO:0000313" key="3">
    <source>
        <dbReference type="Proteomes" id="UP000593563"/>
    </source>
</evidence>
<keyword evidence="3" id="KW-1185">Reference proteome</keyword>
<dbReference type="EMBL" id="WRXP01002053">
    <property type="protein sequence ID" value="KAF1001932.1"/>
    <property type="molecule type" value="Genomic_DNA"/>
</dbReference>
<dbReference type="Pfam" id="PF14144">
    <property type="entry name" value="DOG1"/>
    <property type="match status" value="1"/>
</dbReference>
<name>A0A6L5BBC4_APIGR</name>
<feature type="domain" description="DOG1" evidence="1">
    <location>
        <begin position="15"/>
        <end position="232"/>
    </location>
</feature>